<protein>
    <submittedName>
        <fullName evidence="1">Protoporphyrinogen oxidase</fullName>
    </submittedName>
</protein>
<reference evidence="1 2" key="1">
    <citation type="submission" date="2019-02" db="EMBL/GenBank/DDBJ databases">
        <title>Ureibacillus thermophilus.</title>
        <authorList>
            <person name="Sunny J.S."/>
            <person name="Natarajan A."/>
            <person name="Saleena L.M."/>
        </authorList>
    </citation>
    <scope>NUCLEOTIDE SEQUENCE [LARGE SCALE GENOMIC DNA]</scope>
    <source>
        <strain evidence="1 2">LM102</strain>
    </source>
</reference>
<accession>A0A4P6UTA3</accession>
<sequence>MVLSKVYLERCDKETEETIAVESPDFLNTPIAYFKTHLNEFLYVESPTFEEIKVDALSIEVDDVFRTYMALFGLRVQKKHSNAIKNYLEEHLHTDSIKNYSALFSADEGLWEINLPLDFIEGFQKK</sequence>
<organism evidence="1 2">
    <name type="scientific">Ureibacillus thermophilus</name>
    <dbReference type="NCBI Taxonomy" id="367743"/>
    <lineage>
        <taxon>Bacteria</taxon>
        <taxon>Bacillati</taxon>
        <taxon>Bacillota</taxon>
        <taxon>Bacilli</taxon>
        <taxon>Bacillales</taxon>
        <taxon>Caryophanaceae</taxon>
        <taxon>Ureibacillus</taxon>
    </lineage>
</organism>
<keyword evidence="2" id="KW-1185">Reference proteome</keyword>
<dbReference type="EMBL" id="CP036528">
    <property type="protein sequence ID" value="QBK26423.1"/>
    <property type="molecule type" value="Genomic_DNA"/>
</dbReference>
<dbReference type="Proteomes" id="UP000291151">
    <property type="component" value="Chromosome"/>
</dbReference>
<gene>
    <name evidence="1" type="ORF">DKZ56_11445</name>
</gene>
<proteinExistence type="predicted"/>
<name>A0A4P6UTA3_9BACL</name>
<evidence type="ECO:0000313" key="1">
    <source>
        <dbReference type="EMBL" id="QBK26423.1"/>
    </source>
</evidence>
<dbReference type="RefSeq" id="WP_208650114.1">
    <property type="nucleotide sequence ID" value="NZ_CP036528.1"/>
</dbReference>
<dbReference type="AlphaFoldDB" id="A0A4P6UTA3"/>
<evidence type="ECO:0000313" key="2">
    <source>
        <dbReference type="Proteomes" id="UP000291151"/>
    </source>
</evidence>
<dbReference type="KEGG" id="uth:DKZ56_11445"/>